<evidence type="ECO:0000313" key="8">
    <source>
        <dbReference type="EMBL" id="OJJ55506.1"/>
    </source>
</evidence>
<keyword evidence="1" id="KW-0479">Metal-binding</keyword>
<dbReference type="VEuPathDB" id="FungiDB:ASPSYDRAFT_157952"/>
<dbReference type="GO" id="GO:0000981">
    <property type="term" value="F:DNA-binding transcription factor activity, RNA polymerase II-specific"/>
    <property type="evidence" value="ECO:0007669"/>
    <property type="project" value="InterPro"/>
</dbReference>
<dbReference type="RefSeq" id="XP_040699312.1">
    <property type="nucleotide sequence ID" value="XM_040842686.1"/>
</dbReference>
<dbReference type="Gene3D" id="4.10.240.10">
    <property type="entry name" value="Zn(2)-C6 fungal-type DNA-binding domain"/>
    <property type="match status" value="1"/>
</dbReference>
<gene>
    <name evidence="8" type="ORF">ASPSYDRAFT_157952</name>
</gene>
<dbReference type="CDD" id="cd00067">
    <property type="entry name" value="GAL4"/>
    <property type="match status" value="1"/>
</dbReference>
<dbReference type="InterPro" id="IPR007219">
    <property type="entry name" value="XnlR_reg_dom"/>
</dbReference>
<evidence type="ECO:0000256" key="4">
    <source>
        <dbReference type="ARBA" id="ARBA00023163"/>
    </source>
</evidence>
<name>A0A1L9T7V6_9EURO</name>
<feature type="compositionally biased region" description="Low complexity" evidence="6">
    <location>
        <begin position="620"/>
        <end position="633"/>
    </location>
</feature>
<proteinExistence type="predicted"/>
<dbReference type="GO" id="GO:0005634">
    <property type="term" value="C:nucleus"/>
    <property type="evidence" value="ECO:0007669"/>
    <property type="project" value="TreeGrafter"/>
</dbReference>
<keyword evidence="4" id="KW-0804">Transcription</keyword>
<evidence type="ECO:0000256" key="2">
    <source>
        <dbReference type="ARBA" id="ARBA00023015"/>
    </source>
</evidence>
<keyword evidence="3" id="KW-0238">DNA-binding</keyword>
<sequence>MADTEPAAAPNWRIPKACQECRQRKIKCSGDSPCKTCQLRRTPCIYREVIRRRRKKNHGLGDSSHPAEDRTGFDGLSRPQSMHSQAHREEPPLSFNNSVSATHMTSPSNKVQLYYGSTSHFALMHEIYRDLTPHQTGQPDHGPHGRVEEAGAGLDMLSFRTIFFGIPAHPHKDSTRGPNGSDPNIMFLSYDLARRFLDAFLSTLYGLLPIWPAEQFARRLGQIYGPQPPSRTDKHQCILIMALALGSLITEENHAWGDVLYEQVKASCSVFDDTVNIQTHAHFQNEVGRPNACFLDLGTAARKAISAGLHKESPHDSGETWEITEERRRTFWYLYIYENWICFHLGRPSSLSRRDVGIPIPEDPFCQALIFLSDAICRSTDELYGRHHESLLQMWRIAKSIWDDLRTFDSKMHRALGFGLDKRPQPGGVGVQQTMCITLYYHTILLTLRPFLIFRGRWNQETKTGQNSGKDNTKREIPPWLNEACGYALSAACRTIHFLCESYTANELVRGIRYHGFFLSSSCAAVIFDLMHGENLVSSHLPWAHATLRALTSMKQSDAVEASTLALQTILKQLNPAYEWVPESIPSNAATTQGAAPVTRPPPYTVPTSREISGVPPAPSSTNNTSTTINTTTLPPPPQSQPLLYDFQGNSLEQSMDMPATVGSAGSGEDLLDFTLSDMGWDFDFSTMDLETFFSVSPAFDAPAV</sequence>
<dbReference type="SMART" id="SM00906">
    <property type="entry name" value="Fungal_trans"/>
    <property type="match status" value="1"/>
</dbReference>
<feature type="compositionally biased region" description="Polar residues" evidence="6">
    <location>
        <begin position="94"/>
        <end position="104"/>
    </location>
</feature>
<dbReference type="PANTHER" id="PTHR47424">
    <property type="entry name" value="REGULATORY PROTEIN GAL4"/>
    <property type="match status" value="1"/>
</dbReference>
<dbReference type="PANTHER" id="PTHR47424:SF15">
    <property type="entry name" value="ZN(II)2CYS6 TRANSCRIPTION FACTOR (EUROFUNG)"/>
    <property type="match status" value="1"/>
</dbReference>
<evidence type="ECO:0000259" key="7">
    <source>
        <dbReference type="PROSITE" id="PS50048"/>
    </source>
</evidence>
<keyword evidence="2" id="KW-0805">Transcription regulation</keyword>
<dbReference type="Proteomes" id="UP000184356">
    <property type="component" value="Unassembled WGS sequence"/>
</dbReference>
<protein>
    <recommendedName>
        <fullName evidence="7">Zn(2)-C6 fungal-type domain-containing protein</fullName>
    </recommendedName>
</protein>
<dbReference type="PROSITE" id="PS00463">
    <property type="entry name" value="ZN2_CY6_FUNGAL_1"/>
    <property type="match status" value="1"/>
</dbReference>
<dbReference type="AlphaFoldDB" id="A0A1L9T7V6"/>
<dbReference type="PROSITE" id="PS50048">
    <property type="entry name" value="ZN2_CY6_FUNGAL_2"/>
    <property type="match status" value="1"/>
</dbReference>
<evidence type="ECO:0000256" key="5">
    <source>
        <dbReference type="ARBA" id="ARBA00023242"/>
    </source>
</evidence>
<feature type="domain" description="Zn(2)-C6 fungal-type" evidence="7">
    <location>
        <begin position="17"/>
        <end position="46"/>
    </location>
</feature>
<organism evidence="8 9">
    <name type="scientific">Aspergillus sydowii CBS 593.65</name>
    <dbReference type="NCBI Taxonomy" id="1036612"/>
    <lineage>
        <taxon>Eukaryota</taxon>
        <taxon>Fungi</taxon>
        <taxon>Dikarya</taxon>
        <taxon>Ascomycota</taxon>
        <taxon>Pezizomycotina</taxon>
        <taxon>Eurotiomycetes</taxon>
        <taxon>Eurotiomycetidae</taxon>
        <taxon>Eurotiales</taxon>
        <taxon>Aspergillaceae</taxon>
        <taxon>Aspergillus</taxon>
        <taxon>Aspergillus subgen. Nidulantes</taxon>
    </lineage>
</organism>
<dbReference type="Pfam" id="PF04082">
    <property type="entry name" value="Fungal_trans"/>
    <property type="match status" value="1"/>
</dbReference>
<dbReference type="GeneID" id="63758759"/>
<dbReference type="SUPFAM" id="SSF57701">
    <property type="entry name" value="Zn2/Cys6 DNA-binding domain"/>
    <property type="match status" value="1"/>
</dbReference>
<dbReference type="InterPro" id="IPR051127">
    <property type="entry name" value="Fungal_SecMet_Regulators"/>
</dbReference>
<evidence type="ECO:0000256" key="6">
    <source>
        <dbReference type="SAM" id="MobiDB-lite"/>
    </source>
</evidence>
<evidence type="ECO:0000256" key="3">
    <source>
        <dbReference type="ARBA" id="ARBA00023125"/>
    </source>
</evidence>
<dbReference type="GO" id="GO:0000978">
    <property type="term" value="F:RNA polymerase II cis-regulatory region sequence-specific DNA binding"/>
    <property type="evidence" value="ECO:0007669"/>
    <property type="project" value="TreeGrafter"/>
</dbReference>
<dbReference type="Pfam" id="PF00172">
    <property type="entry name" value="Zn_clus"/>
    <property type="match status" value="1"/>
</dbReference>
<dbReference type="InterPro" id="IPR036864">
    <property type="entry name" value="Zn2-C6_fun-type_DNA-bd_sf"/>
</dbReference>
<dbReference type="CDD" id="cd12148">
    <property type="entry name" value="fungal_TF_MHR"/>
    <property type="match status" value="1"/>
</dbReference>
<dbReference type="GO" id="GO:0000435">
    <property type="term" value="P:positive regulation of transcription from RNA polymerase II promoter by galactose"/>
    <property type="evidence" value="ECO:0007669"/>
    <property type="project" value="TreeGrafter"/>
</dbReference>
<keyword evidence="9" id="KW-1185">Reference proteome</keyword>
<dbReference type="STRING" id="1036612.A0A1L9T7V6"/>
<dbReference type="OrthoDB" id="2123952at2759"/>
<dbReference type="EMBL" id="KV878592">
    <property type="protein sequence ID" value="OJJ55506.1"/>
    <property type="molecule type" value="Genomic_DNA"/>
</dbReference>
<feature type="region of interest" description="Disordered" evidence="6">
    <location>
        <begin position="55"/>
        <end position="104"/>
    </location>
</feature>
<dbReference type="GO" id="GO:0006351">
    <property type="term" value="P:DNA-templated transcription"/>
    <property type="evidence" value="ECO:0007669"/>
    <property type="project" value="InterPro"/>
</dbReference>
<reference evidence="9" key="1">
    <citation type="journal article" date="2017" name="Genome Biol.">
        <title>Comparative genomics reveals high biological diversity and specific adaptations in the industrially and medically important fungal genus Aspergillus.</title>
        <authorList>
            <person name="de Vries R.P."/>
            <person name="Riley R."/>
            <person name="Wiebenga A."/>
            <person name="Aguilar-Osorio G."/>
            <person name="Amillis S."/>
            <person name="Uchima C.A."/>
            <person name="Anderluh G."/>
            <person name="Asadollahi M."/>
            <person name="Askin M."/>
            <person name="Barry K."/>
            <person name="Battaglia E."/>
            <person name="Bayram O."/>
            <person name="Benocci T."/>
            <person name="Braus-Stromeyer S.A."/>
            <person name="Caldana C."/>
            <person name="Canovas D."/>
            <person name="Cerqueira G.C."/>
            <person name="Chen F."/>
            <person name="Chen W."/>
            <person name="Choi C."/>
            <person name="Clum A."/>
            <person name="Dos Santos R.A."/>
            <person name="Damasio A.R."/>
            <person name="Diallinas G."/>
            <person name="Emri T."/>
            <person name="Fekete E."/>
            <person name="Flipphi M."/>
            <person name="Freyberg S."/>
            <person name="Gallo A."/>
            <person name="Gournas C."/>
            <person name="Habgood R."/>
            <person name="Hainaut M."/>
            <person name="Harispe M.L."/>
            <person name="Henrissat B."/>
            <person name="Hilden K.S."/>
            <person name="Hope R."/>
            <person name="Hossain A."/>
            <person name="Karabika E."/>
            <person name="Karaffa L."/>
            <person name="Karanyi Z."/>
            <person name="Krasevec N."/>
            <person name="Kuo A."/>
            <person name="Kusch H."/>
            <person name="LaButti K."/>
            <person name="Lagendijk E.L."/>
            <person name="Lapidus A."/>
            <person name="Levasseur A."/>
            <person name="Lindquist E."/>
            <person name="Lipzen A."/>
            <person name="Logrieco A.F."/>
            <person name="MacCabe A."/>
            <person name="Maekelae M.R."/>
            <person name="Malavazi I."/>
            <person name="Melin P."/>
            <person name="Meyer V."/>
            <person name="Mielnichuk N."/>
            <person name="Miskei M."/>
            <person name="Molnar A.P."/>
            <person name="Mule G."/>
            <person name="Ngan C.Y."/>
            <person name="Orejas M."/>
            <person name="Orosz E."/>
            <person name="Ouedraogo J.P."/>
            <person name="Overkamp K.M."/>
            <person name="Park H.-S."/>
            <person name="Perrone G."/>
            <person name="Piumi F."/>
            <person name="Punt P.J."/>
            <person name="Ram A.F."/>
            <person name="Ramon A."/>
            <person name="Rauscher S."/>
            <person name="Record E."/>
            <person name="Riano-Pachon D.M."/>
            <person name="Robert V."/>
            <person name="Roehrig J."/>
            <person name="Ruller R."/>
            <person name="Salamov A."/>
            <person name="Salih N.S."/>
            <person name="Samson R.A."/>
            <person name="Sandor E."/>
            <person name="Sanguinetti M."/>
            <person name="Schuetze T."/>
            <person name="Sepcic K."/>
            <person name="Shelest E."/>
            <person name="Sherlock G."/>
            <person name="Sophianopoulou V."/>
            <person name="Squina F.M."/>
            <person name="Sun H."/>
            <person name="Susca A."/>
            <person name="Todd R.B."/>
            <person name="Tsang A."/>
            <person name="Unkles S.E."/>
            <person name="van de Wiele N."/>
            <person name="van Rossen-Uffink D."/>
            <person name="Oliveira J.V."/>
            <person name="Vesth T.C."/>
            <person name="Visser J."/>
            <person name="Yu J.-H."/>
            <person name="Zhou M."/>
            <person name="Andersen M.R."/>
            <person name="Archer D.B."/>
            <person name="Baker S.E."/>
            <person name="Benoit I."/>
            <person name="Brakhage A.A."/>
            <person name="Braus G.H."/>
            <person name="Fischer R."/>
            <person name="Frisvad J.C."/>
            <person name="Goldman G.H."/>
            <person name="Houbraken J."/>
            <person name="Oakley B."/>
            <person name="Pocsi I."/>
            <person name="Scazzocchio C."/>
            <person name="Seiboth B."/>
            <person name="vanKuyk P.A."/>
            <person name="Wortman J."/>
            <person name="Dyer P.S."/>
            <person name="Grigoriev I.V."/>
        </authorList>
    </citation>
    <scope>NUCLEOTIDE SEQUENCE [LARGE SCALE GENOMIC DNA]</scope>
    <source>
        <strain evidence="9">CBS 593.65</strain>
    </source>
</reference>
<dbReference type="SMART" id="SM00066">
    <property type="entry name" value="GAL4"/>
    <property type="match status" value="1"/>
</dbReference>
<evidence type="ECO:0000313" key="9">
    <source>
        <dbReference type="Proteomes" id="UP000184356"/>
    </source>
</evidence>
<dbReference type="GO" id="GO:0008270">
    <property type="term" value="F:zinc ion binding"/>
    <property type="evidence" value="ECO:0007669"/>
    <property type="project" value="InterPro"/>
</dbReference>
<dbReference type="InterPro" id="IPR001138">
    <property type="entry name" value="Zn2Cys6_DnaBD"/>
</dbReference>
<keyword evidence="5" id="KW-0539">Nucleus</keyword>
<accession>A0A1L9T7V6</accession>
<feature type="region of interest" description="Disordered" evidence="6">
    <location>
        <begin position="607"/>
        <end position="640"/>
    </location>
</feature>
<evidence type="ECO:0000256" key="1">
    <source>
        <dbReference type="ARBA" id="ARBA00022723"/>
    </source>
</evidence>